<dbReference type="GO" id="GO:0003697">
    <property type="term" value="F:single-stranded DNA binding"/>
    <property type="evidence" value="ECO:0007669"/>
    <property type="project" value="TreeGrafter"/>
</dbReference>
<dbReference type="EMBL" id="JAAAHW010007004">
    <property type="protein sequence ID" value="KAF9952258.1"/>
    <property type="molecule type" value="Genomic_DNA"/>
</dbReference>
<dbReference type="GO" id="GO:0000012">
    <property type="term" value="P:single strand break repair"/>
    <property type="evidence" value="ECO:0007669"/>
    <property type="project" value="TreeGrafter"/>
</dbReference>
<dbReference type="PANTHER" id="PTHR12486">
    <property type="entry name" value="APRATAXIN-RELATED"/>
    <property type="match status" value="1"/>
</dbReference>
<dbReference type="GO" id="GO:1990165">
    <property type="term" value="F:single-strand break-containing DNA binding"/>
    <property type="evidence" value="ECO:0007669"/>
    <property type="project" value="TreeGrafter"/>
</dbReference>
<evidence type="ECO:0000313" key="2">
    <source>
        <dbReference type="EMBL" id="KAF9952258.1"/>
    </source>
</evidence>
<dbReference type="GO" id="GO:0030983">
    <property type="term" value="F:mismatched DNA binding"/>
    <property type="evidence" value="ECO:0007669"/>
    <property type="project" value="TreeGrafter"/>
</dbReference>
<dbReference type="AlphaFoldDB" id="A0A9P6IXE2"/>
<dbReference type="GO" id="GO:0003725">
    <property type="term" value="F:double-stranded RNA binding"/>
    <property type="evidence" value="ECO:0007669"/>
    <property type="project" value="TreeGrafter"/>
</dbReference>
<reference evidence="2" key="1">
    <citation type="journal article" date="2020" name="Fungal Divers.">
        <title>Resolving the Mortierellaceae phylogeny through synthesis of multi-gene phylogenetics and phylogenomics.</title>
        <authorList>
            <person name="Vandepol N."/>
            <person name="Liber J."/>
            <person name="Desiro A."/>
            <person name="Na H."/>
            <person name="Kennedy M."/>
            <person name="Barry K."/>
            <person name="Grigoriev I.V."/>
            <person name="Miller A.N."/>
            <person name="O'Donnell K."/>
            <person name="Stajich J.E."/>
            <person name="Bonito G."/>
        </authorList>
    </citation>
    <scope>NUCLEOTIDE SEQUENCE</scope>
    <source>
        <strain evidence="2">MES-2147</strain>
    </source>
</reference>
<dbReference type="PANTHER" id="PTHR12486:SF4">
    <property type="entry name" value="APRATAXIN"/>
    <property type="match status" value="1"/>
</dbReference>
<dbReference type="Gene3D" id="3.30.428.10">
    <property type="entry name" value="HIT-like"/>
    <property type="match status" value="1"/>
</dbReference>
<dbReference type="GO" id="GO:0033699">
    <property type="term" value="F:DNA 5'-adenosine monophosphate hydrolase activity"/>
    <property type="evidence" value="ECO:0007669"/>
    <property type="project" value="TreeGrafter"/>
</dbReference>
<organism evidence="2 3">
    <name type="scientific">Modicella reniformis</name>
    <dbReference type="NCBI Taxonomy" id="1440133"/>
    <lineage>
        <taxon>Eukaryota</taxon>
        <taxon>Fungi</taxon>
        <taxon>Fungi incertae sedis</taxon>
        <taxon>Mucoromycota</taxon>
        <taxon>Mortierellomycotina</taxon>
        <taxon>Mortierellomycetes</taxon>
        <taxon>Mortierellales</taxon>
        <taxon>Mortierellaceae</taxon>
        <taxon>Modicella</taxon>
    </lineage>
</organism>
<comment type="caution">
    <text evidence="2">The sequence shown here is derived from an EMBL/GenBank/DDBJ whole genome shotgun (WGS) entry which is preliminary data.</text>
</comment>
<dbReference type="InterPro" id="IPR032566">
    <property type="entry name" value="Znf-C2HE"/>
</dbReference>
<dbReference type="Pfam" id="PF11969">
    <property type="entry name" value="DcpS_C"/>
    <property type="match status" value="1"/>
</dbReference>
<proteinExistence type="predicted"/>
<name>A0A9P6IXE2_9FUNG</name>
<evidence type="ECO:0000313" key="3">
    <source>
        <dbReference type="Proteomes" id="UP000749646"/>
    </source>
</evidence>
<dbReference type="OrthoDB" id="3512845at2759"/>
<gene>
    <name evidence="2" type="ORF">BGZ65_005404</name>
</gene>
<dbReference type="Pfam" id="PF16278">
    <property type="entry name" value="zf-C2HE"/>
    <property type="match status" value="1"/>
</dbReference>
<dbReference type="Proteomes" id="UP000749646">
    <property type="component" value="Unassembled WGS sequence"/>
</dbReference>
<dbReference type="InterPro" id="IPR036265">
    <property type="entry name" value="HIT-like_sf"/>
</dbReference>
<dbReference type="GO" id="GO:0005634">
    <property type="term" value="C:nucleus"/>
    <property type="evidence" value="ECO:0007669"/>
    <property type="project" value="TreeGrafter"/>
</dbReference>
<feature type="domain" description="Aprataxin C2HE/C2H2/C2HC zinc finger" evidence="1">
    <location>
        <begin position="81"/>
        <end position="145"/>
    </location>
</feature>
<dbReference type="SUPFAM" id="SSF54197">
    <property type="entry name" value="HIT-like"/>
    <property type="match status" value="1"/>
</dbReference>
<evidence type="ECO:0000259" key="1">
    <source>
        <dbReference type="Pfam" id="PF16278"/>
    </source>
</evidence>
<protein>
    <recommendedName>
        <fullName evidence="1">Aprataxin C2HE/C2H2/C2HC zinc finger domain-containing protein</fullName>
    </recommendedName>
</protein>
<keyword evidence="3" id="KW-1185">Reference proteome</keyword>
<accession>A0A9P6IXE2</accession>
<sequence>MPRERVEKLHQLLGTHGIELIESLKARGEWLIQRLQDEMPHLSFGMGFHVVPSMLQVHLHVISLDFCAEALRWPAHYNAFTTPFFMSPDTMIKVIRERGNFWLSKDELLYYREAKKVPLKCNQCNFLPGNEDMDILKEHLEEHLKRRATAVNYDKQ</sequence>